<protein>
    <submittedName>
        <fullName evidence="1">Uncharacterized protein</fullName>
    </submittedName>
</protein>
<dbReference type="Proteomes" id="UP000593576">
    <property type="component" value="Unassembled WGS sequence"/>
</dbReference>
<gene>
    <name evidence="1" type="ORF">Goshw_012481</name>
</gene>
<dbReference type="OrthoDB" id="10483367at2759"/>
<evidence type="ECO:0000313" key="2">
    <source>
        <dbReference type="Proteomes" id="UP000593576"/>
    </source>
</evidence>
<dbReference type="EMBL" id="JABFAF010000006">
    <property type="protein sequence ID" value="MBA0857439.1"/>
    <property type="molecule type" value="Genomic_DNA"/>
</dbReference>
<reference evidence="1 2" key="1">
    <citation type="journal article" date="2019" name="Genome Biol. Evol.">
        <title>Insights into the evolution of the New World diploid cottons (Gossypium, subgenus Houzingenia) based on genome sequencing.</title>
        <authorList>
            <person name="Grover C.E."/>
            <person name="Arick M.A. 2nd"/>
            <person name="Thrash A."/>
            <person name="Conover J.L."/>
            <person name="Sanders W.S."/>
            <person name="Peterson D.G."/>
            <person name="Frelichowski J.E."/>
            <person name="Scheffler J.A."/>
            <person name="Scheffler B.E."/>
            <person name="Wendel J.F."/>
        </authorList>
    </citation>
    <scope>NUCLEOTIDE SEQUENCE [LARGE SCALE GENOMIC DNA]</scope>
    <source>
        <strain evidence="1">1</strain>
        <tissue evidence="1">Leaf</tissue>
    </source>
</reference>
<keyword evidence="2" id="KW-1185">Reference proteome</keyword>
<name>A0A7J9LGE2_GOSSC</name>
<accession>A0A7J9LGE2</accession>
<proteinExistence type="predicted"/>
<comment type="caution">
    <text evidence="1">The sequence shown here is derived from an EMBL/GenBank/DDBJ whole genome shotgun (WGS) entry which is preliminary data.</text>
</comment>
<evidence type="ECO:0000313" key="1">
    <source>
        <dbReference type="EMBL" id="MBA0857439.1"/>
    </source>
</evidence>
<dbReference type="AlphaFoldDB" id="A0A7J9LGE2"/>
<sequence>MGCLAKLKLLKELEQKIPHMDETLEHLFISCSFSRAMWFRSSFGFMPDYISLINLDRLLRLGKLVSVQLIRCWIFNKRILTQKHVPAFSQQNKMQTSYFERSRIRFQKISAPSFILCEE</sequence>
<organism evidence="1 2">
    <name type="scientific">Gossypium schwendimanii</name>
    <name type="common">Cotton</name>
    <dbReference type="NCBI Taxonomy" id="34291"/>
    <lineage>
        <taxon>Eukaryota</taxon>
        <taxon>Viridiplantae</taxon>
        <taxon>Streptophyta</taxon>
        <taxon>Embryophyta</taxon>
        <taxon>Tracheophyta</taxon>
        <taxon>Spermatophyta</taxon>
        <taxon>Magnoliopsida</taxon>
        <taxon>eudicotyledons</taxon>
        <taxon>Gunneridae</taxon>
        <taxon>Pentapetalae</taxon>
        <taxon>rosids</taxon>
        <taxon>malvids</taxon>
        <taxon>Malvales</taxon>
        <taxon>Malvaceae</taxon>
        <taxon>Malvoideae</taxon>
        <taxon>Gossypium</taxon>
    </lineage>
</organism>